<accession>C8PSP0</accession>
<dbReference type="RefSeq" id="WP_006189616.1">
    <property type="nucleotide sequence ID" value="NZ_ACYH01000054.1"/>
</dbReference>
<dbReference type="eggNOG" id="COG2929">
    <property type="taxonomic scope" value="Bacteria"/>
</dbReference>
<comment type="caution">
    <text evidence="1">The sequence shown here is derived from an EMBL/GenBank/DDBJ whole genome shotgun (WGS) entry which is preliminary data.</text>
</comment>
<gene>
    <name evidence="1" type="ORF">TREVI0001_2430</name>
</gene>
<sequence>MLTFEWDVEKEKSNIEKHAGITFTTASKVFLDSHVLIKYDSKHSSFDEDRWNAIGMVKDILFVVFVEYTQDNIRIISARPAEQEEIDEYYRNYDA</sequence>
<dbReference type="OrthoDB" id="9802417at2"/>
<dbReference type="STRING" id="596324.TREVI0001_2430"/>
<protein>
    <recommendedName>
        <fullName evidence="3">Toxin-antitoxin system, toxin component</fullName>
    </recommendedName>
</protein>
<dbReference type="InterPro" id="IPR038573">
    <property type="entry name" value="BrnT_sf"/>
</dbReference>
<dbReference type="EMBL" id="ACYH01000054">
    <property type="protein sequence ID" value="EEV19501.1"/>
    <property type="molecule type" value="Genomic_DNA"/>
</dbReference>
<reference evidence="1 2" key="1">
    <citation type="submission" date="2009-07" db="EMBL/GenBank/DDBJ databases">
        <authorList>
            <person name="Madupu R."/>
            <person name="Sebastian Y."/>
            <person name="Durkin A.S."/>
            <person name="Torralba M."/>
            <person name="Methe B."/>
            <person name="Sutton G.G."/>
            <person name="Strausberg R.L."/>
            <person name="Nelson K.E."/>
        </authorList>
    </citation>
    <scope>NUCLEOTIDE SEQUENCE [LARGE SCALE GENOMIC DNA]</scope>
    <source>
        <strain evidence="1 2">ATCC 35580</strain>
    </source>
</reference>
<name>C8PSP0_9SPIR</name>
<evidence type="ECO:0008006" key="3">
    <source>
        <dbReference type="Google" id="ProtNLM"/>
    </source>
</evidence>
<dbReference type="AlphaFoldDB" id="C8PSP0"/>
<proteinExistence type="predicted"/>
<evidence type="ECO:0000313" key="1">
    <source>
        <dbReference type="EMBL" id="EEV19501.1"/>
    </source>
</evidence>
<dbReference type="Gene3D" id="3.10.450.530">
    <property type="entry name" value="Ribonuclease toxin, BrnT, of type II toxin-antitoxin system"/>
    <property type="match status" value="1"/>
</dbReference>
<evidence type="ECO:0000313" key="2">
    <source>
        <dbReference type="Proteomes" id="UP000004509"/>
    </source>
</evidence>
<dbReference type="Proteomes" id="UP000004509">
    <property type="component" value="Unassembled WGS sequence"/>
</dbReference>
<organism evidence="1 2">
    <name type="scientific">Treponema vincentii ATCC 35580</name>
    <dbReference type="NCBI Taxonomy" id="596324"/>
    <lineage>
        <taxon>Bacteria</taxon>
        <taxon>Pseudomonadati</taxon>
        <taxon>Spirochaetota</taxon>
        <taxon>Spirochaetia</taxon>
        <taxon>Spirochaetales</taxon>
        <taxon>Treponemataceae</taxon>
        <taxon>Treponema</taxon>
    </lineage>
</organism>
<dbReference type="InterPro" id="IPR007460">
    <property type="entry name" value="BrnT_toxin"/>
</dbReference>
<dbReference type="Pfam" id="PF04365">
    <property type="entry name" value="BrnT_toxin"/>
    <property type="match status" value="1"/>
</dbReference>